<dbReference type="GO" id="GO:0071555">
    <property type="term" value="P:cell wall organization"/>
    <property type="evidence" value="ECO:0007669"/>
    <property type="project" value="UniProtKB-KW"/>
</dbReference>
<keyword evidence="11" id="KW-0961">Cell wall biogenesis/degradation</keyword>
<feature type="binding site" evidence="14">
    <location>
        <position position="216"/>
    </location>
    <ligand>
        <name>substrate</name>
    </ligand>
</feature>
<evidence type="ECO:0000256" key="1">
    <source>
        <dbReference type="ARBA" id="ARBA00003217"/>
    </source>
</evidence>
<evidence type="ECO:0000256" key="10">
    <source>
        <dbReference type="ARBA" id="ARBA00022984"/>
    </source>
</evidence>
<dbReference type="EC" id="3.4.16.4" evidence="4"/>
<feature type="active site" description="Proton acceptor" evidence="13">
    <location>
        <position position="51"/>
    </location>
</feature>
<dbReference type="InterPro" id="IPR012907">
    <property type="entry name" value="Peptidase_S11_C"/>
</dbReference>
<evidence type="ECO:0000256" key="3">
    <source>
        <dbReference type="ARBA" id="ARBA00007164"/>
    </source>
</evidence>
<evidence type="ECO:0000256" key="2">
    <source>
        <dbReference type="ARBA" id="ARBA00004752"/>
    </source>
</evidence>
<feature type="active site" evidence="13">
    <location>
        <position position="108"/>
    </location>
</feature>
<accession>A0A1F7SHV8</accession>
<keyword evidence="10" id="KW-0573">Peptidoglycan synthesis</keyword>
<dbReference type="InterPro" id="IPR015956">
    <property type="entry name" value="Peniciliin-bd_prot_C_sf"/>
</dbReference>
<dbReference type="InterPro" id="IPR037167">
    <property type="entry name" value="Peptidase_S11_C_sf"/>
</dbReference>
<dbReference type="Gene3D" id="2.60.410.10">
    <property type="entry name" value="D-Ala-D-Ala carboxypeptidase, C-terminal domain"/>
    <property type="match status" value="1"/>
</dbReference>
<evidence type="ECO:0000313" key="17">
    <source>
        <dbReference type="EMBL" id="OGL52747.1"/>
    </source>
</evidence>
<gene>
    <name evidence="17" type="ORF">A3G31_03620</name>
</gene>
<name>A0A1F7SHV8_9BACT</name>
<evidence type="ECO:0000256" key="15">
    <source>
        <dbReference type="RuleBase" id="RU004016"/>
    </source>
</evidence>
<evidence type="ECO:0000256" key="4">
    <source>
        <dbReference type="ARBA" id="ARBA00012448"/>
    </source>
</evidence>
<comment type="caution">
    <text evidence="17">The sequence shown here is derived from an EMBL/GenBank/DDBJ whole genome shotgun (WGS) entry which is preliminary data.</text>
</comment>
<dbReference type="GO" id="GO:0009252">
    <property type="term" value="P:peptidoglycan biosynthetic process"/>
    <property type="evidence" value="ECO:0007669"/>
    <property type="project" value="UniProtKB-UniPathway"/>
</dbReference>
<evidence type="ECO:0000259" key="16">
    <source>
        <dbReference type="SMART" id="SM00936"/>
    </source>
</evidence>
<dbReference type="Pfam" id="PF07943">
    <property type="entry name" value="PBP5_C"/>
    <property type="match status" value="1"/>
</dbReference>
<dbReference type="GO" id="GO:0006508">
    <property type="term" value="P:proteolysis"/>
    <property type="evidence" value="ECO:0007669"/>
    <property type="project" value="UniProtKB-KW"/>
</dbReference>
<dbReference type="PANTHER" id="PTHR21581">
    <property type="entry name" value="D-ALANYL-D-ALANINE CARBOXYPEPTIDASE"/>
    <property type="match status" value="1"/>
</dbReference>
<dbReference type="SMART" id="SM00936">
    <property type="entry name" value="PBP5_C"/>
    <property type="match status" value="1"/>
</dbReference>
<sequence>MASSKPLVSKNFVGAAEDLPVKSSILVEAETGQILFEKNPHEKLPPASIVKLITMLVVMERVKEGKVKLTDEVKVSSYAAQMGGSQVFLQEGEVFPLEEMMKAITIASANDASYAVAEFIDGSEEAFVETINERAKELGMKDSHFVNTHGLPPERGETEQNLTSAYDLSLVARELIKYPAILQWCSIRQEKFRGGKFTLTNTNKLIEKYDGMDGFKTGYTEEAGFCLVATAKRGERRLISVVLGAESNKERFAETKRLLDYGFNFFRKITAFKKGEIVGDVPVENGEAKKVKVEVPKDVFAVVKKKDEKRVEKKFSGVSQLTAPVKKGVKAGVVTVTLDGKVIAKADAVASKDVEKAKLILRILRKLGLSWILYDEE</sequence>
<evidence type="ECO:0000256" key="7">
    <source>
        <dbReference type="ARBA" id="ARBA00022729"/>
    </source>
</evidence>
<evidence type="ECO:0000256" key="12">
    <source>
        <dbReference type="ARBA" id="ARBA00034000"/>
    </source>
</evidence>
<proteinExistence type="inferred from homology"/>
<evidence type="ECO:0000256" key="6">
    <source>
        <dbReference type="ARBA" id="ARBA00022670"/>
    </source>
</evidence>
<feature type="domain" description="Peptidase S11 D-Ala-D-Ala carboxypeptidase A C-terminal" evidence="16">
    <location>
        <begin position="266"/>
        <end position="356"/>
    </location>
</feature>
<evidence type="ECO:0000256" key="11">
    <source>
        <dbReference type="ARBA" id="ARBA00023316"/>
    </source>
</evidence>
<evidence type="ECO:0000256" key="9">
    <source>
        <dbReference type="ARBA" id="ARBA00022960"/>
    </source>
</evidence>
<evidence type="ECO:0000313" key="18">
    <source>
        <dbReference type="Proteomes" id="UP000178082"/>
    </source>
</evidence>
<dbReference type="GO" id="GO:0009002">
    <property type="term" value="F:serine-type D-Ala-D-Ala carboxypeptidase activity"/>
    <property type="evidence" value="ECO:0007669"/>
    <property type="project" value="UniProtKB-EC"/>
</dbReference>
<dbReference type="Gene3D" id="3.40.710.10">
    <property type="entry name" value="DD-peptidase/beta-lactamase superfamily"/>
    <property type="match status" value="1"/>
</dbReference>
<dbReference type="SUPFAM" id="SSF56601">
    <property type="entry name" value="beta-lactamase/transpeptidase-like"/>
    <property type="match status" value="1"/>
</dbReference>
<evidence type="ECO:0000256" key="8">
    <source>
        <dbReference type="ARBA" id="ARBA00022801"/>
    </source>
</evidence>
<dbReference type="GO" id="GO:0008360">
    <property type="term" value="P:regulation of cell shape"/>
    <property type="evidence" value="ECO:0007669"/>
    <property type="project" value="UniProtKB-KW"/>
</dbReference>
<dbReference type="InterPro" id="IPR012338">
    <property type="entry name" value="Beta-lactam/transpept-like"/>
</dbReference>
<keyword evidence="6" id="KW-0645">Protease</keyword>
<dbReference type="EMBL" id="MGDI01000030">
    <property type="protein sequence ID" value="OGL52747.1"/>
    <property type="molecule type" value="Genomic_DNA"/>
</dbReference>
<evidence type="ECO:0000256" key="14">
    <source>
        <dbReference type="PIRSR" id="PIRSR618044-2"/>
    </source>
</evidence>
<keyword evidence="8" id="KW-0378">Hydrolase</keyword>
<comment type="function">
    <text evidence="1">Removes C-terminal D-alanyl residues from sugar-peptide cell wall precursors.</text>
</comment>
<dbReference type="PRINTS" id="PR00725">
    <property type="entry name" value="DADACBPTASE1"/>
</dbReference>
<organism evidence="17 18">
    <name type="scientific">Candidatus Schekmanbacteria bacterium RIFCSPLOWO2_12_FULL_38_15</name>
    <dbReference type="NCBI Taxonomy" id="1817883"/>
    <lineage>
        <taxon>Bacteria</taxon>
        <taxon>Candidatus Schekmaniibacteriota</taxon>
    </lineage>
</organism>
<keyword evidence="7" id="KW-0732">Signal</keyword>
<comment type="pathway">
    <text evidence="2">Cell wall biogenesis; peptidoglycan biosynthesis.</text>
</comment>
<comment type="similarity">
    <text evidence="3 15">Belongs to the peptidase S11 family.</text>
</comment>
<reference evidence="17 18" key="1">
    <citation type="journal article" date="2016" name="Nat. Commun.">
        <title>Thousands of microbial genomes shed light on interconnected biogeochemical processes in an aquifer system.</title>
        <authorList>
            <person name="Anantharaman K."/>
            <person name="Brown C.T."/>
            <person name="Hug L.A."/>
            <person name="Sharon I."/>
            <person name="Castelle C.J."/>
            <person name="Probst A.J."/>
            <person name="Thomas B.C."/>
            <person name="Singh A."/>
            <person name="Wilkins M.J."/>
            <person name="Karaoz U."/>
            <person name="Brodie E.L."/>
            <person name="Williams K.H."/>
            <person name="Hubbard S.S."/>
            <person name="Banfield J.F."/>
        </authorList>
    </citation>
    <scope>NUCLEOTIDE SEQUENCE [LARGE SCALE GENOMIC DNA]</scope>
</reference>
<dbReference type="AlphaFoldDB" id="A0A1F7SHV8"/>
<keyword evidence="9" id="KW-0133">Cell shape</keyword>
<dbReference type="InterPro" id="IPR018044">
    <property type="entry name" value="Peptidase_S11"/>
</dbReference>
<keyword evidence="5" id="KW-0121">Carboxypeptidase</keyword>
<protein>
    <recommendedName>
        <fullName evidence="4">serine-type D-Ala-D-Ala carboxypeptidase</fullName>
        <ecNumber evidence="4">3.4.16.4</ecNumber>
    </recommendedName>
</protein>
<dbReference type="UniPathway" id="UPA00219"/>
<feature type="active site" description="Acyl-ester intermediate" evidence="13">
    <location>
        <position position="48"/>
    </location>
</feature>
<dbReference type="SUPFAM" id="SSF69189">
    <property type="entry name" value="Penicillin-binding protein associated domain"/>
    <property type="match status" value="1"/>
</dbReference>
<dbReference type="PANTHER" id="PTHR21581:SF6">
    <property type="entry name" value="TRAFFICKING PROTEIN PARTICLE COMPLEX SUBUNIT 12"/>
    <property type="match status" value="1"/>
</dbReference>
<evidence type="ECO:0000256" key="13">
    <source>
        <dbReference type="PIRSR" id="PIRSR618044-1"/>
    </source>
</evidence>
<evidence type="ECO:0000256" key="5">
    <source>
        <dbReference type="ARBA" id="ARBA00022645"/>
    </source>
</evidence>
<dbReference type="STRING" id="1817883.A3G31_03620"/>
<dbReference type="Pfam" id="PF00768">
    <property type="entry name" value="Peptidase_S11"/>
    <property type="match status" value="1"/>
</dbReference>
<dbReference type="Proteomes" id="UP000178082">
    <property type="component" value="Unassembled WGS sequence"/>
</dbReference>
<comment type="catalytic activity">
    <reaction evidence="12">
        <text>Preferential cleavage: (Ac)2-L-Lys-D-Ala-|-D-Ala. Also transpeptidation of peptidyl-alanyl moieties that are N-acyl substituents of D-alanine.</text>
        <dbReference type="EC" id="3.4.16.4"/>
    </reaction>
</comment>
<dbReference type="InterPro" id="IPR001967">
    <property type="entry name" value="Peptidase_S11_N"/>
</dbReference>